<proteinExistence type="predicted"/>
<name>A0A4Q9PFX2_9APHY</name>
<dbReference type="EMBL" id="ML145356">
    <property type="protein sequence ID" value="TBU51236.1"/>
    <property type="molecule type" value="Genomic_DNA"/>
</dbReference>
<evidence type="ECO:0000313" key="1">
    <source>
        <dbReference type="EMBL" id="TBU51236.1"/>
    </source>
</evidence>
<sequence>MLHSCRLVSKRTSPPPVRFSLLLASPRHLLVRPRPWPSAERSRQKRCSVYLAGRLLPASRSLTTCGPMTLCAVDPQRYETRGRHLLLTAMAANSTAALCFRYLIDSSPLREALDELLIARGCCLVQSRISAQPASLRARISSTAGHHLNLQCYGSDTEHSVSGHHGG</sequence>
<reference evidence="1 2" key="1">
    <citation type="submission" date="2019-01" db="EMBL/GenBank/DDBJ databases">
        <title>Draft genome sequences of three monokaryotic isolates of the white-rot basidiomycete fungus Dichomitus squalens.</title>
        <authorList>
            <consortium name="DOE Joint Genome Institute"/>
            <person name="Lopez S.C."/>
            <person name="Andreopoulos B."/>
            <person name="Pangilinan J."/>
            <person name="Lipzen A."/>
            <person name="Riley R."/>
            <person name="Ahrendt S."/>
            <person name="Ng V."/>
            <person name="Barry K."/>
            <person name="Daum C."/>
            <person name="Grigoriev I.V."/>
            <person name="Hilden K.S."/>
            <person name="Makela M.R."/>
            <person name="de Vries R.P."/>
        </authorList>
    </citation>
    <scope>NUCLEOTIDE SEQUENCE [LARGE SCALE GENOMIC DNA]</scope>
    <source>
        <strain evidence="1 2">CBS 464.89</strain>
    </source>
</reference>
<accession>A0A4Q9PFX2</accession>
<organism evidence="1 2">
    <name type="scientific">Dichomitus squalens</name>
    <dbReference type="NCBI Taxonomy" id="114155"/>
    <lineage>
        <taxon>Eukaryota</taxon>
        <taxon>Fungi</taxon>
        <taxon>Dikarya</taxon>
        <taxon>Basidiomycota</taxon>
        <taxon>Agaricomycotina</taxon>
        <taxon>Agaricomycetes</taxon>
        <taxon>Polyporales</taxon>
        <taxon>Polyporaceae</taxon>
        <taxon>Dichomitus</taxon>
    </lineage>
</organism>
<dbReference type="AlphaFoldDB" id="A0A4Q9PFX2"/>
<dbReference type="Proteomes" id="UP000292082">
    <property type="component" value="Unassembled WGS sequence"/>
</dbReference>
<protein>
    <submittedName>
        <fullName evidence="1">Uncharacterized protein</fullName>
    </submittedName>
</protein>
<gene>
    <name evidence="1" type="ORF">BD310DRAFT_942523</name>
</gene>
<evidence type="ECO:0000313" key="2">
    <source>
        <dbReference type="Proteomes" id="UP000292082"/>
    </source>
</evidence>
<keyword evidence="2" id="KW-1185">Reference proteome</keyword>